<gene>
    <name evidence="1" type="ORF">NE237_025305</name>
</gene>
<sequence>MVAYSEGRYAQAVGGGSQGLLATMDLAPNPNGRGSVMTGLTELRDHSENLFLGDSGVCDHGFVGSQLGSMGLPIVNPCFSNRNHEVRSGSFPSSVEGGYLLIDRVE</sequence>
<organism evidence="1 2">
    <name type="scientific">Protea cynaroides</name>
    <dbReference type="NCBI Taxonomy" id="273540"/>
    <lineage>
        <taxon>Eukaryota</taxon>
        <taxon>Viridiplantae</taxon>
        <taxon>Streptophyta</taxon>
        <taxon>Embryophyta</taxon>
        <taxon>Tracheophyta</taxon>
        <taxon>Spermatophyta</taxon>
        <taxon>Magnoliopsida</taxon>
        <taxon>Proteales</taxon>
        <taxon>Proteaceae</taxon>
        <taxon>Protea</taxon>
    </lineage>
</organism>
<keyword evidence="2" id="KW-1185">Reference proteome</keyword>
<dbReference type="EMBL" id="JAMYWD010000010">
    <property type="protein sequence ID" value="KAJ4958194.1"/>
    <property type="molecule type" value="Genomic_DNA"/>
</dbReference>
<evidence type="ECO:0000313" key="2">
    <source>
        <dbReference type="Proteomes" id="UP001141806"/>
    </source>
</evidence>
<evidence type="ECO:0000313" key="1">
    <source>
        <dbReference type="EMBL" id="KAJ4958194.1"/>
    </source>
</evidence>
<comment type="caution">
    <text evidence="1">The sequence shown here is derived from an EMBL/GenBank/DDBJ whole genome shotgun (WGS) entry which is preliminary data.</text>
</comment>
<protein>
    <submittedName>
        <fullName evidence="1">Uncharacterized protein</fullName>
    </submittedName>
</protein>
<dbReference type="AlphaFoldDB" id="A0A9Q0H6T8"/>
<reference evidence="1" key="1">
    <citation type="journal article" date="2023" name="Plant J.">
        <title>The genome of the king protea, Protea cynaroides.</title>
        <authorList>
            <person name="Chang J."/>
            <person name="Duong T.A."/>
            <person name="Schoeman C."/>
            <person name="Ma X."/>
            <person name="Roodt D."/>
            <person name="Barker N."/>
            <person name="Li Z."/>
            <person name="Van de Peer Y."/>
            <person name="Mizrachi E."/>
        </authorList>
    </citation>
    <scope>NUCLEOTIDE SEQUENCE</scope>
    <source>
        <tissue evidence="1">Young leaves</tissue>
    </source>
</reference>
<name>A0A9Q0H6T8_9MAGN</name>
<accession>A0A9Q0H6T8</accession>
<proteinExistence type="predicted"/>
<dbReference type="Proteomes" id="UP001141806">
    <property type="component" value="Unassembled WGS sequence"/>
</dbReference>